<dbReference type="AlphaFoldDB" id="A0A835E411"/>
<proteinExistence type="predicted"/>
<name>A0A835E411_9POAL</name>
<dbReference type="PANTHER" id="PTHR33115:SF22">
    <property type="entry name" value="OS12G0449900 PROTEIN"/>
    <property type="match status" value="1"/>
</dbReference>
<evidence type="ECO:0000313" key="3">
    <source>
        <dbReference type="EMBL" id="KAF8667671.1"/>
    </source>
</evidence>
<dbReference type="Proteomes" id="UP000636709">
    <property type="component" value="Unassembled WGS sequence"/>
</dbReference>
<feature type="transmembrane region" description="Helical" evidence="2">
    <location>
        <begin position="58"/>
        <end position="78"/>
    </location>
</feature>
<organism evidence="3 4">
    <name type="scientific">Digitaria exilis</name>
    <dbReference type="NCBI Taxonomy" id="1010633"/>
    <lineage>
        <taxon>Eukaryota</taxon>
        <taxon>Viridiplantae</taxon>
        <taxon>Streptophyta</taxon>
        <taxon>Embryophyta</taxon>
        <taxon>Tracheophyta</taxon>
        <taxon>Spermatophyta</taxon>
        <taxon>Magnoliopsida</taxon>
        <taxon>Liliopsida</taxon>
        <taxon>Poales</taxon>
        <taxon>Poaceae</taxon>
        <taxon>PACMAD clade</taxon>
        <taxon>Panicoideae</taxon>
        <taxon>Panicodae</taxon>
        <taxon>Paniceae</taxon>
        <taxon>Anthephorinae</taxon>
        <taxon>Digitaria</taxon>
    </lineage>
</organism>
<dbReference type="PANTHER" id="PTHR33115">
    <property type="entry name" value="ARM REPEAT SUPERFAMILY PROTEIN"/>
    <property type="match status" value="1"/>
</dbReference>
<dbReference type="SUPFAM" id="SSF48371">
    <property type="entry name" value="ARM repeat"/>
    <property type="match status" value="1"/>
</dbReference>
<evidence type="ECO:0000256" key="2">
    <source>
        <dbReference type="SAM" id="Phobius"/>
    </source>
</evidence>
<dbReference type="EMBL" id="JACEFO010002299">
    <property type="protein sequence ID" value="KAF8667671.1"/>
    <property type="molecule type" value="Genomic_DNA"/>
</dbReference>
<feature type="transmembrane region" description="Helical" evidence="2">
    <location>
        <begin position="18"/>
        <end position="37"/>
    </location>
</feature>
<dbReference type="OrthoDB" id="613213at2759"/>
<evidence type="ECO:0000256" key="1">
    <source>
        <dbReference type="SAM" id="MobiDB-lite"/>
    </source>
</evidence>
<gene>
    <name evidence="3" type="ORF">HU200_052878</name>
</gene>
<comment type="caution">
    <text evidence="3">The sequence shown here is derived from an EMBL/GenBank/DDBJ whole genome shotgun (WGS) entry which is preliminary data.</text>
</comment>
<keyword evidence="2" id="KW-0472">Membrane</keyword>
<protein>
    <submittedName>
        <fullName evidence="3">Uncharacterized protein</fullName>
    </submittedName>
</protein>
<accession>A0A835E411</accession>
<reference evidence="3" key="1">
    <citation type="submission" date="2020-07" db="EMBL/GenBank/DDBJ databases">
        <title>Genome sequence and genetic diversity analysis of an under-domesticated orphan crop, white fonio (Digitaria exilis).</title>
        <authorList>
            <person name="Bennetzen J.L."/>
            <person name="Chen S."/>
            <person name="Ma X."/>
            <person name="Wang X."/>
            <person name="Yssel A.E.J."/>
            <person name="Chaluvadi S.R."/>
            <person name="Johnson M."/>
            <person name="Gangashetty P."/>
            <person name="Hamidou F."/>
            <person name="Sanogo M.D."/>
            <person name="Zwaenepoel A."/>
            <person name="Wallace J."/>
            <person name="Van De Peer Y."/>
            <person name="Van Deynze A."/>
        </authorList>
    </citation>
    <scope>NUCLEOTIDE SEQUENCE</scope>
    <source>
        <tissue evidence="3">Leaves</tissue>
    </source>
</reference>
<evidence type="ECO:0000313" key="4">
    <source>
        <dbReference type="Proteomes" id="UP000636709"/>
    </source>
</evidence>
<feature type="compositionally biased region" description="Basic and acidic residues" evidence="1">
    <location>
        <begin position="515"/>
        <end position="532"/>
    </location>
</feature>
<keyword evidence="2" id="KW-0812">Transmembrane</keyword>
<dbReference type="InterPro" id="IPR016024">
    <property type="entry name" value="ARM-type_fold"/>
</dbReference>
<keyword evidence="4" id="KW-1185">Reference proteome</keyword>
<dbReference type="Gene3D" id="1.25.10.10">
    <property type="entry name" value="Leucine-rich Repeat Variant"/>
    <property type="match status" value="1"/>
</dbReference>
<sequence length="640" mass="70334">MFFVATTTAVCCHLCPLAVLYVFGLYISAGVSLWRLLVLEHDLGNANGGANLKPALKVLYCLAAAQGFLFVYKTIYSFTATIGLSKFVADLCSVDKYLVSDYLEYTVAWCEKDPSFATGRNLVTYAMGLVTEAKLDDRGFIAGVRILGRVVYGCETRLVAVRHLLTRSASFSHVVRALLEALGPRSSYSVELRVHAAKIVAHVACSIHLEDRTFPGEMVIQGISSLLDTFEEHTWRPDGYDVLRNSSRMPKEYARGWFLDEYERRPLVDHKRLVVQGLRILRNLAADEGNCRVIVSSKEGLLSKALAPLISCSLLHGDDDHDGWSFIASVSTELLWRLTSAPGAVGSMASSEVSRHDQEILAALRSIIECRKCSVLLKRQAVQTLLLLSADTSSITSGGGRSGTIFTWTLLSIFLLPDYCFDVMSVCVHKAKKSSCIGKLAGEKLKAMVPSVGDVFGSLAGALIDGSQDITYRLDAASILESLCRCYTKDDEYLKEMQNAISKVMPEVLQEMAGDCRPKNEEKIASAEESNVKDSIQGSDLEKGDGVSQHKVQENGSSSEQQNGDVQEEGNKLREALISLCREILRNWDHRQFNEIAAKTCSEQGIPAKMFRSLVADADDLLEKEKKARKLAKALVSSPS</sequence>
<keyword evidence="2" id="KW-1133">Transmembrane helix</keyword>
<feature type="region of interest" description="Disordered" evidence="1">
    <location>
        <begin position="515"/>
        <end position="569"/>
    </location>
</feature>
<feature type="compositionally biased region" description="Polar residues" evidence="1">
    <location>
        <begin position="554"/>
        <end position="565"/>
    </location>
</feature>
<dbReference type="InterPro" id="IPR011989">
    <property type="entry name" value="ARM-like"/>
</dbReference>